<dbReference type="OMA" id="MFILRSI"/>
<keyword evidence="5 8" id="KW-0472">Membrane</keyword>
<evidence type="ECO:0000259" key="9">
    <source>
        <dbReference type="PROSITE" id="PS50262"/>
    </source>
</evidence>
<evidence type="ECO:0000256" key="6">
    <source>
        <dbReference type="ARBA" id="ARBA00023170"/>
    </source>
</evidence>
<keyword evidence="6" id="KW-0675">Receptor</keyword>
<dbReference type="CDD" id="cd00637">
    <property type="entry name" value="7tm_classA_rhodopsin-like"/>
    <property type="match status" value="1"/>
</dbReference>
<dbReference type="EMBL" id="DS268499">
    <property type="protein sequence ID" value="EFP12791.1"/>
    <property type="molecule type" value="Genomic_DNA"/>
</dbReference>
<keyword evidence="2 8" id="KW-0812">Transmembrane</keyword>
<keyword evidence="11" id="KW-1185">Reference proteome</keyword>
<evidence type="ECO:0000313" key="11">
    <source>
        <dbReference type="Proteomes" id="UP000008281"/>
    </source>
</evidence>
<dbReference type="InParanoid" id="E3MZ86"/>
<evidence type="ECO:0000256" key="7">
    <source>
        <dbReference type="ARBA" id="ARBA00023224"/>
    </source>
</evidence>
<evidence type="ECO:0000256" key="5">
    <source>
        <dbReference type="ARBA" id="ARBA00023136"/>
    </source>
</evidence>
<evidence type="ECO:0000256" key="2">
    <source>
        <dbReference type="ARBA" id="ARBA00022692"/>
    </source>
</evidence>
<evidence type="ECO:0000313" key="10">
    <source>
        <dbReference type="EMBL" id="EFP12791.1"/>
    </source>
</evidence>
<evidence type="ECO:0000256" key="4">
    <source>
        <dbReference type="ARBA" id="ARBA00023040"/>
    </source>
</evidence>
<organism evidence="11">
    <name type="scientific">Caenorhabditis remanei</name>
    <name type="common">Caenorhabditis vulgaris</name>
    <dbReference type="NCBI Taxonomy" id="31234"/>
    <lineage>
        <taxon>Eukaryota</taxon>
        <taxon>Metazoa</taxon>
        <taxon>Ecdysozoa</taxon>
        <taxon>Nematoda</taxon>
        <taxon>Chromadorea</taxon>
        <taxon>Rhabditida</taxon>
        <taxon>Rhabditina</taxon>
        <taxon>Rhabditomorpha</taxon>
        <taxon>Rhabditoidea</taxon>
        <taxon>Rhabditidae</taxon>
        <taxon>Peloderinae</taxon>
        <taxon>Caenorhabditis</taxon>
    </lineage>
</organism>
<dbReference type="GO" id="GO:0005886">
    <property type="term" value="C:plasma membrane"/>
    <property type="evidence" value="ECO:0007669"/>
    <property type="project" value="TreeGrafter"/>
</dbReference>
<dbReference type="PANTHER" id="PTHR24238:SF26">
    <property type="entry name" value="G-PROTEIN COUPLED RECEPTORS FAMILY 1 PROFILE DOMAIN-CONTAINING PROTEIN"/>
    <property type="match status" value="1"/>
</dbReference>
<dbReference type="Proteomes" id="UP000008281">
    <property type="component" value="Unassembled WGS sequence"/>
</dbReference>
<keyword evidence="4" id="KW-0297">G-protein coupled receptor</keyword>
<dbReference type="eggNOG" id="ENOG502R2SF">
    <property type="taxonomic scope" value="Eukaryota"/>
</dbReference>
<gene>
    <name evidence="10" type="primary">Cre-srv-36</name>
    <name evidence="10" type="ORF">CRE_05108</name>
</gene>
<dbReference type="HOGENOM" id="CLU_855858_0_0_1"/>
<evidence type="ECO:0000256" key="3">
    <source>
        <dbReference type="ARBA" id="ARBA00022989"/>
    </source>
</evidence>
<evidence type="ECO:0000256" key="8">
    <source>
        <dbReference type="SAM" id="Phobius"/>
    </source>
</evidence>
<dbReference type="Pfam" id="PF10323">
    <property type="entry name" value="7TM_GPCR_Srv"/>
    <property type="match status" value="2"/>
</dbReference>
<comment type="subcellular location">
    <subcellularLocation>
        <location evidence="1">Membrane</location>
        <topology evidence="1">Multi-pass membrane protein</topology>
    </subcellularLocation>
</comment>
<reference evidence="10" key="1">
    <citation type="submission" date="2007-07" db="EMBL/GenBank/DDBJ databases">
        <title>PCAP assembly of the Caenorhabditis remanei genome.</title>
        <authorList>
            <consortium name="The Caenorhabditis remanei Sequencing Consortium"/>
            <person name="Wilson R.K."/>
        </authorList>
    </citation>
    <scope>NUCLEOTIDE SEQUENCE [LARGE SCALE GENOMIC DNA]</scope>
    <source>
        <strain evidence="10">PB4641</strain>
    </source>
</reference>
<proteinExistence type="predicted"/>
<protein>
    <submittedName>
        <fullName evidence="10">CRE-SRV-36 protein</fullName>
    </submittedName>
</protein>
<feature type="transmembrane region" description="Helical" evidence="8">
    <location>
        <begin position="12"/>
        <end position="31"/>
    </location>
</feature>
<feature type="transmembrane region" description="Helical" evidence="8">
    <location>
        <begin position="247"/>
        <end position="267"/>
    </location>
</feature>
<evidence type="ECO:0000256" key="1">
    <source>
        <dbReference type="ARBA" id="ARBA00004141"/>
    </source>
</evidence>
<dbReference type="PROSITE" id="PS50262">
    <property type="entry name" value="G_PROTEIN_RECEP_F1_2"/>
    <property type="match status" value="1"/>
</dbReference>
<dbReference type="GO" id="GO:0008188">
    <property type="term" value="F:neuropeptide receptor activity"/>
    <property type="evidence" value="ECO:0007669"/>
    <property type="project" value="TreeGrafter"/>
</dbReference>
<feature type="transmembrane region" description="Helical" evidence="8">
    <location>
        <begin position="43"/>
        <end position="66"/>
    </location>
</feature>
<accession>E3MZ86</accession>
<keyword evidence="7" id="KW-0807">Transducer</keyword>
<dbReference type="InterPro" id="IPR019426">
    <property type="entry name" value="7TM_GPCR_serpentine_rcpt_Srv"/>
</dbReference>
<keyword evidence="3 8" id="KW-1133">Transmembrane helix</keyword>
<name>E3MZ86_CAERE</name>
<feature type="domain" description="G-protein coupled receptors family 1 profile" evidence="9">
    <location>
        <begin position="23"/>
        <end position="321"/>
    </location>
</feature>
<sequence length="354" mass="41028">MLTTNWQADVVIYETMVFMPIYAVVLWAIWFMRPRKLAFRTHYYTLVMSQGAADFLTVIIFVTQMLPRYFNIGNSLVWWLDNYGASNFYVNSGPQMFILRSIGLFLITMQRYATICRPHGRLSHVSFYTLKNTKMTDNFLSRFQILSITSSFTLILCHWLIAFSLHMPAVLICHAHFENPQSFFVITSEDHKKTSATIVICTFLFCGISTLFMYSSIIRILCSAKRTVVMTTNSWQSRQNRYQEARLCIHVFFLAVMSAATFSYYVFQAIYSNEIGVGDVVLSQYDPVSENRNLQQEALRSLRLWYPLVSGNLSFLNPLMLLLLNRDIQKCFVNFCSGKTMDRTSSILAMNRTI</sequence>
<feature type="transmembrane region" description="Helical" evidence="8">
    <location>
        <begin position="304"/>
        <end position="324"/>
    </location>
</feature>
<feature type="transmembrane region" description="Helical" evidence="8">
    <location>
        <begin position="197"/>
        <end position="222"/>
    </location>
</feature>
<dbReference type="PANTHER" id="PTHR24238">
    <property type="entry name" value="G-PROTEIN COUPLED RECEPTOR"/>
    <property type="match status" value="1"/>
</dbReference>
<dbReference type="SUPFAM" id="SSF81321">
    <property type="entry name" value="Family A G protein-coupled receptor-like"/>
    <property type="match status" value="1"/>
</dbReference>
<dbReference type="InterPro" id="IPR017452">
    <property type="entry name" value="GPCR_Rhodpsn_7TM"/>
</dbReference>
<dbReference type="OrthoDB" id="5820696at2759"/>
<feature type="transmembrane region" description="Helical" evidence="8">
    <location>
        <begin position="86"/>
        <end position="107"/>
    </location>
</feature>
<dbReference type="AlphaFoldDB" id="E3MZ86"/>
<dbReference type="Gene3D" id="1.20.1070.10">
    <property type="entry name" value="Rhodopsin 7-helix transmembrane proteins"/>
    <property type="match status" value="1"/>
</dbReference>